<reference evidence="13" key="1">
    <citation type="journal article" date="2019" name="Int. J. Syst. Evol. Microbiol.">
        <title>The Global Catalogue of Microorganisms (GCM) 10K type strain sequencing project: providing services to taxonomists for standard genome sequencing and annotation.</title>
        <authorList>
            <consortium name="The Broad Institute Genomics Platform"/>
            <consortium name="The Broad Institute Genome Sequencing Center for Infectious Disease"/>
            <person name="Wu L."/>
            <person name="Ma J."/>
        </authorList>
    </citation>
    <scope>NUCLEOTIDE SEQUENCE [LARGE SCALE GENOMIC DNA]</scope>
    <source>
        <strain evidence="13">TISTR 1514</strain>
    </source>
</reference>
<feature type="domain" description="ABC transporter" evidence="11">
    <location>
        <begin position="7"/>
        <end position="257"/>
    </location>
</feature>
<keyword evidence="2" id="KW-0813">Transport</keyword>
<evidence type="ECO:0000256" key="3">
    <source>
        <dbReference type="ARBA" id="ARBA00022475"/>
    </source>
</evidence>
<keyword evidence="6 12" id="KW-0067">ATP-binding</keyword>
<dbReference type="CDD" id="cd03214">
    <property type="entry name" value="ABC_Iron-Siderophores_B12_Hemin"/>
    <property type="match status" value="1"/>
</dbReference>
<dbReference type="SMART" id="SM00382">
    <property type="entry name" value="AAA"/>
    <property type="match status" value="1"/>
</dbReference>
<evidence type="ECO:0000256" key="8">
    <source>
        <dbReference type="ARBA" id="ARBA00023065"/>
    </source>
</evidence>
<dbReference type="Pfam" id="PF00005">
    <property type="entry name" value="ABC_tran"/>
    <property type="match status" value="1"/>
</dbReference>
<name>A0ABW5V1I6_9MICO</name>
<dbReference type="InterPro" id="IPR051535">
    <property type="entry name" value="Siderophore_ABC-ATPase"/>
</dbReference>
<dbReference type="PROSITE" id="PS00211">
    <property type="entry name" value="ABC_TRANSPORTER_1"/>
    <property type="match status" value="1"/>
</dbReference>
<keyword evidence="9" id="KW-0472">Membrane</keyword>
<comment type="subcellular location">
    <subcellularLocation>
        <location evidence="1">Cell membrane</location>
        <topology evidence="1">Peripheral membrane protein</topology>
    </subcellularLocation>
</comment>
<dbReference type="PROSITE" id="PS50893">
    <property type="entry name" value="ABC_TRANSPORTER_2"/>
    <property type="match status" value="1"/>
</dbReference>
<evidence type="ECO:0000256" key="10">
    <source>
        <dbReference type="SAM" id="MobiDB-lite"/>
    </source>
</evidence>
<dbReference type="InterPro" id="IPR003593">
    <property type="entry name" value="AAA+_ATPase"/>
</dbReference>
<dbReference type="RefSeq" id="WP_019619191.1">
    <property type="nucleotide sequence ID" value="NZ_JBHUNE010000007.1"/>
</dbReference>
<gene>
    <name evidence="12" type="ORF">ACFSW7_09870</name>
</gene>
<evidence type="ECO:0000256" key="7">
    <source>
        <dbReference type="ARBA" id="ARBA00023004"/>
    </source>
</evidence>
<comment type="caution">
    <text evidence="12">The sequence shown here is derived from an EMBL/GenBank/DDBJ whole genome shotgun (WGS) entry which is preliminary data.</text>
</comment>
<evidence type="ECO:0000256" key="4">
    <source>
        <dbReference type="ARBA" id="ARBA00022496"/>
    </source>
</evidence>
<feature type="region of interest" description="Disordered" evidence="10">
    <location>
        <begin position="279"/>
        <end position="300"/>
    </location>
</feature>
<keyword evidence="5" id="KW-0547">Nucleotide-binding</keyword>
<keyword evidence="4" id="KW-0410">Iron transport</keyword>
<dbReference type="Proteomes" id="UP001597492">
    <property type="component" value="Unassembled WGS sequence"/>
</dbReference>
<sequence>MPELQSLHARDLVLRYGSSDVVHGVSLGLEPGHVTALVGPNGSGKSTVLRSIARLHPITEGEVVLRDASAAGDDAPQDAPEQQARVFSPREFARLVTLFSQSRQAPQGITVREVVAFGRHPYRRRFSGLTEVDRAAIDGAMARTGIAPMADRAAGELSGGELQRVWLAACLAQDTGVVLLDEPTNHLDLRYQFETLEVVRDLAEVQGAAVGIVLHDLDQAASIADTLVLMRSGRIHAVGEPLAVLTAEHIREVYEIDVEVFFDADAGRLRIDPVGRHVRSASPGDPSTRVGIPYESEHHA</sequence>
<dbReference type="InterPro" id="IPR003439">
    <property type="entry name" value="ABC_transporter-like_ATP-bd"/>
</dbReference>
<dbReference type="PANTHER" id="PTHR42771">
    <property type="entry name" value="IRON(3+)-HYDROXAMATE IMPORT ATP-BINDING PROTEIN FHUC"/>
    <property type="match status" value="1"/>
</dbReference>
<keyword evidence="3" id="KW-1003">Cell membrane</keyword>
<evidence type="ECO:0000313" key="13">
    <source>
        <dbReference type="Proteomes" id="UP001597492"/>
    </source>
</evidence>
<accession>A0ABW5V1I6</accession>
<dbReference type="PANTHER" id="PTHR42771:SF2">
    <property type="entry name" value="IRON(3+)-HYDROXAMATE IMPORT ATP-BINDING PROTEIN FHUC"/>
    <property type="match status" value="1"/>
</dbReference>
<evidence type="ECO:0000259" key="11">
    <source>
        <dbReference type="PROSITE" id="PS50893"/>
    </source>
</evidence>
<keyword evidence="13" id="KW-1185">Reference proteome</keyword>
<dbReference type="InterPro" id="IPR027417">
    <property type="entry name" value="P-loop_NTPase"/>
</dbReference>
<evidence type="ECO:0000256" key="5">
    <source>
        <dbReference type="ARBA" id="ARBA00022741"/>
    </source>
</evidence>
<proteinExistence type="predicted"/>
<dbReference type="Gene3D" id="3.40.50.300">
    <property type="entry name" value="P-loop containing nucleotide triphosphate hydrolases"/>
    <property type="match status" value="1"/>
</dbReference>
<dbReference type="InterPro" id="IPR017871">
    <property type="entry name" value="ABC_transporter-like_CS"/>
</dbReference>
<evidence type="ECO:0000256" key="2">
    <source>
        <dbReference type="ARBA" id="ARBA00022448"/>
    </source>
</evidence>
<organism evidence="12 13">
    <name type="scientific">Gulosibacter faecalis</name>
    <dbReference type="NCBI Taxonomy" id="272240"/>
    <lineage>
        <taxon>Bacteria</taxon>
        <taxon>Bacillati</taxon>
        <taxon>Actinomycetota</taxon>
        <taxon>Actinomycetes</taxon>
        <taxon>Micrococcales</taxon>
        <taxon>Microbacteriaceae</taxon>
        <taxon>Gulosibacter</taxon>
    </lineage>
</organism>
<evidence type="ECO:0000256" key="9">
    <source>
        <dbReference type="ARBA" id="ARBA00023136"/>
    </source>
</evidence>
<protein>
    <submittedName>
        <fullName evidence="12">ABC transporter ATP-binding protein</fullName>
    </submittedName>
</protein>
<dbReference type="GO" id="GO:0005524">
    <property type="term" value="F:ATP binding"/>
    <property type="evidence" value="ECO:0007669"/>
    <property type="project" value="UniProtKB-KW"/>
</dbReference>
<evidence type="ECO:0000313" key="12">
    <source>
        <dbReference type="EMBL" id="MFD2758679.1"/>
    </source>
</evidence>
<evidence type="ECO:0000256" key="6">
    <source>
        <dbReference type="ARBA" id="ARBA00022840"/>
    </source>
</evidence>
<keyword evidence="8" id="KW-0406">Ion transport</keyword>
<keyword evidence="7" id="KW-0408">Iron</keyword>
<dbReference type="SUPFAM" id="SSF52540">
    <property type="entry name" value="P-loop containing nucleoside triphosphate hydrolases"/>
    <property type="match status" value="1"/>
</dbReference>
<dbReference type="EMBL" id="JBHUNE010000007">
    <property type="protein sequence ID" value="MFD2758679.1"/>
    <property type="molecule type" value="Genomic_DNA"/>
</dbReference>
<evidence type="ECO:0000256" key="1">
    <source>
        <dbReference type="ARBA" id="ARBA00004202"/>
    </source>
</evidence>